<evidence type="ECO:0000313" key="6">
    <source>
        <dbReference type="Proteomes" id="UP001174932"/>
    </source>
</evidence>
<dbReference type="PROSITE" id="PS50935">
    <property type="entry name" value="SSB"/>
    <property type="match status" value="1"/>
</dbReference>
<keyword evidence="1 3" id="KW-0238">DNA-binding</keyword>
<dbReference type="InterPro" id="IPR011344">
    <property type="entry name" value="ssDNA-bd"/>
</dbReference>
<keyword evidence="6" id="KW-1185">Reference proteome</keyword>
<dbReference type="PIRSF" id="PIRSF002070">
    <property type="entry name" value="SSB"/>
    <property type="match status" value="1"/>
</dbReference>
<dbReference type="Gene3D" id="2.40.50.140">
    <property type="entry name" value="Nucleic acid-binding proteins"/>
    <property type="match status" value="1"/>
</dbReference>
<keyword evidence="2" id="KW-0233">DNA recombination</keyword>
<dbReference type="Proteomes" id="UP001174932">
    <property type="component" value="Unassembled WGS sequence"/>
</dbReference>
<gene>
    <name evidence="5" type="ORF">Q4481_23540</name>
</gene>
<dbReference type="InterPro" id="IPR000424">
    <property type="entry name" value="Primosome_PriB/ssb"/>
</dbReference>
<dbReference type="RefSeq" id="WP_304378870.1">
    <property type="nucleotide sequence ID" value="NZ_JAUOZU010000024.1"/>
</dbReference>
<dbReference type="EMBL" id="JAUOZU010000024">
    <property type="protein sequence ID" value="MDO6966940.1"/>
    <property type="molecule type" value="Genomic_DNA"/>
</dbReference>
<proteinExistence type="predicted"/>
<organism evidence="5 6">
    <name type="scientific">Rhizobium alvei</name>
    <dbReference type="NCBI Taxonomy" id="1132659"/>
    <lineage>
        <taxon>Bacteria</taxon>
        <taxon>Pseudomonadati</taxon>
        <taxon>Pseudomonadota</taxon>
        <taxon>Alphaproteobacteria</taxon>
        <taxon>Hyphomicrobiales</taxon>
        <taxon>Rhizobiaceae</taxon>
        <taxon>Rhizobium/Agrobacterium group</taxon>
        <taxon>Rhizobium</taxon>
    </lineage>
</organism>
<comment type="caution">
    <text evidence="5">The sequence shown here is derived from an EMBL/GenBank/DDBJ whole genome shotgun (WGS) entry which is preliminary data.</text>
</comment>
<feature type="compositionally biased region" description="Basic and acidic residues" evidence="4">
    <location>
        <begin position="102"/>
        <end position="119"/>
    </location>
</feature>
<dbReference type="PANTHER" id="PTHR10302">
    <property type="entry name" value="SINGLE-STRANDED DNA-BINDING PROTEIN"/>
    <property type="match status" value="1"/>
</dbReference>
<evidence type="ECO:0000256" key="4">
    <source>
        <dbReference type="SAM" id="MobiDB-lite"/>
    </source>
</evidence>
<name>A0ABT8YV63_9HYPH</name>
<dbReference type="SUPFAM" id="SSF50249">
    <property type="entry name" value="Nucleic acid-binding proteins"/>
    <property type="match status" value="1"/>
</dbReference>
<dbReference type="Pfam" id="PF00436">
    <property type="entry name" value="SSB"/>
    <property type="match status" value="1"/>
</dbReference>
<dbReference type="GO" id="GO:0003677">
    <property type="term" value="F:DNA binding"/>
    <property type="evidence" value="ECO:0007669"/>
    <property type="project" value="UniProtKB-KW"/>
</dbReference>
<evidence type="ECO:0000256" key="3">
    <source>
        <dbReference type="PIRNR" id="PIRNR002070"/>
    </source>
</evidence>
<evidence type="ECO:0000313" key="5">
    <source>
        <dbReference type="EMBL" id="MDO6966940.1"/>
    </source>
</evidence>
<protein>
    <recommendedName>
        <fullName evidence="3">Single-stranded DNA-binding protein</fullName>
    </recommendedName>
</protein>
<reference evidence="5" key="2">
    <citation type="submission" date="2023-07" db="EMBL/GenBank/DDBJ databases">
        <authorList>
            <person name="Shen H."/>
        </authorList>
    </citation>
    <scope>NUCLEOTIDE SEQUENCE</scope>
    <source>
        <strain evidence="5">TNR-22</strain>
    </source>
</reference>
<dbReference type="InterPro" id="IPR012340">
    <property type="entry name" value="NA-bd_OB-fold"/>
</dbReference>
<reference evidence="5" key="1">
    <citation type="journal article" date="2015" name="Int. J. Syst. Evol. Microbiol.">
        <title>Rhizobium alvei sp. nov., isolated from a freshwater river.</title>
        <authorList>
            <person name="Sheu S.Y."/>
            <person name="Huang H.W."/>
            <person name="Young C.C."/>
            <person name="Chen W.M."/>
        </authorList>
    </citation>
    <scope>NUCLEOTIDE SEQUENCE</scope>
    <source>
        <strain evidence="5">TNR-22</strain>
    </source>
</reference>
<evidence type="ECO:0000256" key="2">
    <source>
        <dbReference type="ARBA" id="ARBA00023172"/>
    </source>
</evidence>
<dbReference type="CDD" id="cd04496">
    <property type="entry name" value="SSB_OBF"/>
    <property type="match status" value="1"/>
</dbReference>
<feature type="region of interest" description="Disordered" evidence="4">
    <location>
        <begin position="98"/>
        <end position="140"/>
    </location>
</feature>
<sequence length="140" mass="15213">MQLLIIAGTVGKDAVLRRTQGGDPVLGFSVAVNNGKDKNTGNDRPPLWVDAAVWGKRGEALERHITKGTKVTLHGRPTVRSHDGNAYLGIVVDDITFQGGTKSDRESDRDDYSARDSGKQKTRSQAPASSYDDMDDDIPF</sequence>
<evidence type="ECO:0000256" key="1">
    <source>
        <dbReference type="ARBA" id="ARBA00023125"/>
    </source>
</evidence>
<dbReference type="PANTHER" id="PTHR10302:SF0">
    <property type="entry name" value="SINGLE-STRANDED DNA-BINDING PROTEIN, MITOCHONDRIAL"/>
    <property type="match status" value="1"/>
</dbReference>
<accession>A0ABT8YV63</accession>